<sequence length="212" mass="23741">MNDASQEIVDAAPFYSSSRAPRTNQDQFEERRDANLLVLREQGHVEKTRLQSNARLPLNSESSLNFVKRVSILLVSVQTSLGALRSQQLTMEDLHNSWQCPSQSVPIPAGTLLPETQTHAVDSNFRPPSETSSGSTLDHPVAKPLSGKKSFTLSHAYVSQMSSITIRYRRPIKLEDNIFPNSRSLIWSNLSSLPMDFKPQRISNKIPLELIS</sequence>
<proteinExistence type="predicted"/>
<evidence type="ECO:0000256" key="1">
    <source>
        <dbReference type="SAM" id="MobiDB-lite"/>
    </source>
</evidence>
<accession>A0A5A7QDJ1</accession>
<feature type="region of interest" description="Disordered" evidence="1">
    <location>
        <begin position="1"/>
        <end position="29"/>
    </location>
</feature>
<name>A0A5A7QDJ1_STRAF</name>
<evidence type="ECO:0000313" key="3">
    <source>
        <dbReference type="Proteomes" id="UP000325081"/>
    </source>
</evidence>
<gene>
    <name evidence="2" type="ORF">STAS_19946</name>
</gene>
<feature type="compositionally biased region" description="Polar residues" evidence="1">
    <location>
        <begin position="15"/>
        <end position="26"/>
    </location>
</feature>
<dbReference type="EMBL" id="BKCP01006515">
    <property type="protein sequence ID" value="GER43114.1"/>
    <property type="molecule type" value="Genomic_DNA"/>
</dbReference>
<feature type="region of interest" description="Disordered" evidence="1">
    <location>
        <begin position="121"/>
        <end position="141"/>
    </location>
</feature>
<comment type="caution">
    <text evidence="2">The sequence shown here is derived from an EMBL/GenBank/DDBJ whole genome shotgun (WGS) entry which is preliminary data.</text>
</comment>
<dbReference type="AlphaFoldDB" id="A0A5A7QDJ1"/>
<dbReference type="Proteomes" id="UP000325081">
    <property type="component" value="Unassembled WGS sequence"/>
</dbReference>
<organism evidence="2 3">
    <name type="scientific">Striga asiatica</name>
    <name type="common">Asiatic witchweed</name>
    <name type="synonym">Buchnera asiatica</name>
    <dbReference type="NCBI Taxonomy" id="4170"/>
    <lineage>
        <taxon>Eukaryota</taxon>
        <taxon>Viridiplantae</taxon>
        <taxon>Streptophyta</taxon>
        <taxon>Embryophyta</taxon>
        <taxon>Tracheophyta</taxon>
        <taxon>Spermatophyta</taxon>
        <taxon>Magnoliopsida</taxon>
        <taxon>eudicotyledons</taxon>
        <taxon>Gunneridae</taxon>
        <taxon>Pentapetalae</taxon>
        <taxon>asterids</taxon>
        <taxon>lamiids</taxon>
        <taxon>Lamiales</taxon>
        <taxon>Orobanchaceae</taxon>
        <taxon>Buchnereae</taxon>
        <taxon>Striga</taxon>
    </lineage>
</organism>
<protein>
    <submittedName>
        <fullName evidence="2">SacI homology domain-containing protein / WW domain-containing protein</fullName>
    </submittedName>
</protein>
<keyword evidence="3" id="KW-1185">Reference proteome</keyword>
<reference evidence="3" key="1">
    <citation type="journal article" date="2019" name="Curr. Biol.">
        <title>Genome Sequence of Striga asiatica Provides Insight into the Evolution of Plant Parasitism.</title>
        <authorList>
            <person name="Yoshida S."/>
            <person name="Kim S."/>
            <person name="Wafula E.K."/>
            <person name="Tanskanen J."/>
            <person name="Kim Y.M."/>
            <person name="Honaas L."/>
            <person name="Yang Z."/>
            <person name="Spallek T."/>
            <person name="Conn C.E."/>
            <person name="Ichihashi Y."/>
            <person name="Cheong K."/>
            <person name="Cui S."/>
            <person name="Der J.P."/>
            <person name="Gundlach H."/>
            <person name="Jiao Y."/>
            <person name="Hori C."/>
            <person name="Ishida J.K."/>
            <person name="Kasahara H."/>
            <person name="Kiba T."/>
            <person name="Kim M.S."/>
            <person name="Koo N."/>
            <person name="Laohavisit A."/>
            <person name="Lee Y.H."/>
            <person name="Lumba S."/>
            <person name="McCourt P."/>
            <person name="Mortimer J.C."/>
            <person name="Mutuku J.M."/>
            <person name="Nomura T."/>
            <person name="Sasaki-Sekimoto Y."/>
            <person name="Seto Y."/>
            <person name="Wang Y."/>
            <person name="Wakatake T."/>
            <person name="Sakakibara H."/>
            <person name="Demura T."/>
            <person name="Yamaguchi S."/>
            <person name="Yoneyama K."/>
            <person name="Manabe R.I."/>
            <person name="Nelson D.C."/>
            <person name="Schulman A.H."/>
            <person name="Timko M.P."/>
            <person name="dePamphilis C.W."/>
            <person name="Choi D."/>
            <person name="Shirasu K."/>
        </authorList>
    </citation>
    <scope>NUCLEOTIDE SEQUENCE [LARGE SCALE GENOMIC DNA]</scope>
    <source>
        <strain evidence="3">cv. UVA1</strain>
    </source>
</reference>
<evidence type="ECO:0000313" key="2">
    <source>
        <dbReference type="EMBL" id="GER43114.1"/>
    </source>
</evidence>